<dbReference type="KEGG" id="nsr:NS506_02645"/>
<evidence type="ECO:0000313" key="2">
    <source>
        <dbReference type="Proteomes" id="UP000180166"/>
    </source>
</evidence>
<accession>A0ABC8ARD2</accession>
<protein>
    <submittedName>
        <fullName evidence="1">Uncharacterized protein</fullName>
    </submittedName>
</protein>
<gene>
    <name evidence="1" type="ORF">NS506_02645</name>
</gene>
<dbReference type="AlphaFoldDB" id="A0ABC8ARD2"/>
<reference evidence="1 2" key="1">
    <citation type="submission" date="2016-10" db="EMBL/GenBank/DDBJ databases">
        <title>Genome sequence of Nocardia seriolae strain EM150506, isolated from Anguila japonica.</title>
        <authorList>
            <person name="Han H.-J."/>
        </authorList>
    </citation>
    <scope>NUCLEOTIDE SEQUENCE [LARGE SCALE GENOMIC DNA]</scope>
    <source>
        <strain evidence="1 2">EM150506</strain>
    </source>
</reference>
<dbReference type="RefSeq" id="WP_071343773.1">
    <property type="nucleotide sequence ID" value="NZ_CP017839.1"/>
</dbReference>
<proteinExistence type="predicted"/>
<sequence length="180" mass="19969">MIFYQTSCATGYECASFADLNDSRLFRDLGPEPRAAADWKPLELTVENTDERGRPLRAASVLTPDRTALAFAPNVQDALAEILLPWGEFLPATLDGNPMLLFHGTAYVDAFDPERSNTAQPRKILPKTEVVFRSVAEEYDILTVSTHPNYGLFYSERIVDKVQGTGLFAGVKFVEVAHTL</sequence>
<dbReference type="Proteomes" id="UP000180166">
    <property type="component" value="Chromosome"/>
</dbReference>
<evidence type="ECO:0000313" key="1">
    <source>
        <dbReference type="EMBL" id="APA96707.1"/>
    </source>
</evidence>
<organism evidence="1 2">
    <name type="scientific">Nocardia seriolae</name>
    <dbReference type="NCBI Taxonomy" id="37332"/>
    <lineage>
        <taxon>Bacteria</taxon>
        <taxon>Bacillati</taxon>
        <taxon>Actinomycetota</taxon>
        <taxon>Actinomycetes</taxon>
        <taxon>Mycobacteriales</taxon>
        <taxon>Nocardiaceae</taxon>
        <taxon>Nocardia</taxon>
    </lineage>
</organism>
<name>A0ABC8ARD2_9NOCA</name>
<dbReference type="EMBL" id="CP017839">
    <property type="protein sequence ID" value="APA96707.1"/>
    <property type="molecule type" value="Genomic_DNA"/>
</dbReference>